<proteinExistence type="predicted"/>
<feature type="compositionally biased region" description="Basic and acidic residues" evidence="1">
    <location>
        <begin position="419"/>
        <end position="428"/>
    </location>
</feature>
<evidence type="ECO:0000313" key="2">
    <source>
        <dbReference type="EMBL" id="KAF8468670.1"/>
    </source>
</evidence>
<evidence type="ECO:0000256" key="1">
    <source>
        <dbReference type="SAM" id="MobiDB-lite"/>
    </source>
</evidence>
<reference evidence="2" key="2">
    <citation type="journal article" date="2020" name="Nat. Commun.">
        <title>Large-scale genome sequencing of mycorrhizal fungi provides insights into the early evolution of symbiotic traits.</title>
        <authorList>
            <person name="Miyauchi S."/>
            <person name="Kiss E."/>
            <person name="Kuo A."/>
            <person name="Drula E."/>
            <person name="Kohler A."/>
            <person name="Sanchez-Garcia M."/>
            <person name="Morin E."/>
            <person name="Andreopoulos B."/>
            <person name="Barry K.W."/>
            <person name="Bonito G."/>
            <person name="Buee M."/>
            <person name="Carver A."/>
            <person name="Chen C."/>
            <person name="Cichocki N."/>
            <person name="Clum A."/>
            <person name="Culley D."/>
            <person name="Crous P.W."/>
            <person name="Fauchery L."/>
            <person name="Girlanda M."/>
            <person name="Hayes R.D."/>
            <person name="Keri Z."/>
            <person name="LaButti K."/>
            <person name="Lipzen A."/>
            <person name="Lombard V."/>
            <person name="Magnuson J."/>
            <person name="Maillard F."/>
            <person name="Murat C."/>
            <person name="Nolan M."/>
            <person name="Ohm R.A."/>
            <person name="Pangilinan J."/>
            <person name="Pereira M.F."/>
            <person name="Perotto S."/>
            <person name="Peter M."/>
            <person name="Pfister S."/>
            <person name="Riley R."/>
            <person name="Sitrit Y."/>
            <person name="Stielow J.B."/>
            <person name="Szollosi G."/>
            <person name="Zifcakova L."/>
            <person name="Stursova M."/>
            <person name="Spatafora J.W."/>
            <person name="Tedersoo L."/>
            <person name="Vaario L.M."/>
            <person name="Yamada A."/>
            <person name="Yan M."/>
            <person name="Wang P."/>
            <person name="Xu J."/>
            <person name="Bruns T."/>
            <person name="Baldrian P."/>
            <person name="Vilgalys R."/>
            <person name="Dunand C."/>
            <person name="Henrissat B."/>
            <person name="Grigoriev I.V."/>
            <person name="Hibbett D."/>
            <person name="Nagy L.G."/>
            <person name="Martin F.M."/>
        </authorList>
    </citation>
    <scope>NUCLEOTIDE SEQUENCE</scope>
    <source>
        <strain evidence="2">Prilba</strain>
    </source>
</reference>
<reference evidence="2" key="1">
    <citation type="submission" date="2019-10" db="EMBL/GenBank/DDBJ databases">
        <authorList>
            <consortium name="DOE Joint Genome Institute"/>
            <person name="Kuo A."/>
            <person name="Miyauchi S."/>
            <person name="Kiss E."/>
            <person name="Drula E."/>
            <person name="Kohler A."/>
            <person name="Sanchez-Garcia M."/>
            <person name="Andreopoulos B."/>
            <person name="Barry K.W."/>
            <person name="Bonito G."/>
            <person name="Buee M."/>
            <person name="Carver A."/>
            <person name="Chen C."/>
            <person name="Cichocki N."/>
            <person name="Clum A."/>
            <person name="Culley D."/>
            <person name="Crous P.W."/>
            <person name="Fauchery L."/>
            <person name="Girlanda M."/>
            <person name="Hayes R."/>
            <person name="Keri Z."/>
            <person name="LaButti K."/>
            <person name="Lipzen A."/>
            <person name="Lombard V."/>
            <person name="Magnuson J."/>
            <person name="Maillard F."/>
            <person name="Morin E."/>
            <person name="Murat C."/>
            <person name="Nolan M."/>
            <person name="Ohm R."/>
            <person name="Pangilinan J."/>
            <person name="Pereira M."/>
            <person name="Perotto S."/>
            <person name="Peter M."/>
            <person name="Riley R."/>
            <person name="Sitrit Y."/>
            <person name="Stielow B."/>
            <person name="Szollosi G."/>
            <person name="Zifcakova L."/>
            <person name="Stursova M."/>
            <person name="Spatafora J.W."/>
            <person name="Tedersoo L."/>
            <person name="Vaario L.-M."/>
            <person name="Yamada A."/>
            <person name="Yan M."/>
            <person name="Wang P."/>
            <person name="Xu J."/>
            <person name="Bruns T."/>
            <person name="Baldrian P."/>
            <person name="Vilgalys R."/>
            <person name="Henrissat B."/>
            <person name="Grigoriev I.V."/>
            <person name="Hibbett D."/>
            <person name="Nagy L.G."/>
            <person name="Martin F.M."/>
        </authorList>
    </citation>
    <scope>NUCLEOTIDE SEQUENCE</scope>
    <source>
        <strain evidence="2">Prilba</strain>
    </source>
</reference>
<dbReference type="EMBL" id="WHVB01000030">
    <property type="protein sequence ID" value="KAF8468670.1"/>
    <property type="molecule type" value="Genomic_DNA"/>
</dbReference>
<dbReference type="AlphaFoldDB" id="A0A9P5JWQ2"/>
<evidence type="ECO:0000313" key="3">
    <source>
        <dbReference type="Proteomes" id="UP000759537"/>
    </source>
</evidence>
<dbReference type="Proteomes" id="UP000759537">
    <property type="component" value="Unassembled WGS sequence"/>
</dbReference>
<feature type="region of interest" description="Disordered" evidence="1">
    <location>
        <begin position="415"/>
        <end position="436"/>
    </location>
</feature>
<accession>A0A9P5JWQ2</accession>
<comment type="caution">
    <text evidence="2">The sequence shown here is derived from an EMBL/GenBank/DDBJ whole genome shotgun (WGS) entry which is preliminary data.</text>
</comment>
<dbReference type="SUPFAM" id="SSF52047">
    <property type="entry name" value="RNI-like"/>
    <property type="match status" value="1"/>
</dbReference>
<protein>
    <submittedName>
        <fullName evidence="2">Uncharacterized protein</fullName>
    </submittedName>
</protein>
<keyword evidence="3" id="KW-1185">Reference proteome</keyword>
<sequence length="460" mass="52497">MIILGGGKWNRERWWYRLVQVCRRWRYLVLESASHLRLSLVCTGGTPVADMLAHSPPLPLIIDHFDRCDDITTEDEEGIILALRHRDRVRCIRLVKPIPILQRIINSLDGEFPNLESLFIVHQRWQRPMMEENTNNTNLKLPETFRAPNLRRLVLRNFDILIGSPLLTTMGNLVALSLTQIPPSAYFHPNALLQRLSLMPQVETLGITFNSYYPSRDVERQLLRAPIMMRVTLPNLRWLAFQGASAYLEALLPWVTIPLLEKLQVYFFNQLTYSMPHLQQFISTAGNFRLKTATLAFREDYLNMRAYPHKGASRYTLTMSIGGKHLDWQVASATHALHALRTALSAVDHLTLKYERDIISSEWNDEADRTQWRKLLGLFGGVKTLFVDGELVGQLSRALQPGEEESSTELLPELQELQEPDRPDEPGKLSDSAIGAPSDAFSSFIDARQKAGHPVALIHP</sequence>
<organism evidence="2 3">
    <name type="scientific">Russula ochroleuca</name>
    <dbReference type="NCBI Taxonomy" id="152965"/>
    <lineage>
        <taxon>Eukaryota</taxon>
        <taxon>Fungi</taxon>
        <taxon>Dikarya</taxon>
        <taxon>Basidiomycota</taxon>
        <taxon>Agaricomycotina</taxon>
        <taxon>Agaricomycetes</taxon>
        <taxon>Russulales</taxon>
        <taxon>Russulaceae</taxon>
        <taxon>Russula</taxon>
    </lineage>
</organism>
<gene>
    <name evidence="2" type="ORF">DFH94DRAFT_276928</name>
</gene>
<name>A0A9P5JWQ2_9AGAM</name>